<feature type="signal peptide" evidence="2">
    <location>
        <begin position="1"/>
        <end position="16"/>
    </location>
</feature>
<feature type="region of interest" description="Disordered" evidence="1">
    <location>
        <begin position="66"/>
        <end position="92"/>
    </location>
</feature>
<name>A0A0B6XZH9_9EUPU</name>
<sequence length="109" mass="11933">MTSIYFLVLMVAVVTSFPANSDVEEDEKSNVVTRTEGQHFLITLPGCNDREARGLFEGIGIVPLPNKENNNNADGNTDTGNKKVTIPEPEPGRDRYIEGKVIVSGALHY</sequence>
<keyword evidence="2" id="KW-0732">Signal</keyword>
<evidence type="ECO:0000313" key="3">
    <source>
        <dbReference type="EMBL" id="CEK49293.1"/>
    </source>
</evidence>
<evidence type="ECO:0000256" key="2">
    <source>
        <dbReference type="SAM" id="SignalP"/>
    </source>
</evidence>
<feature type="chain" id="PRO_5002111712" evidence="2">
    <location>
        <begin position="17"/>
        <end position="109"/>
    </location>
</feature>
<evidence type="ECO:0000256" key="1">
    <source>
        <dbReference type="SAM" id="MobiDB-lite"/>
    </source>
</evidence>
<dbReference type="EMBL" id="HACG01002428">
    <property type="protein sequence ID" value="CEK49293.1"/>
    <property type="molecule type" value="Transcribed_RNA"/>
</dbReference>
<dbReference type="AlphaFoldDB" id="A0A0B6XZH9"/>
<proteinExistence type="predicted"/>
<gene>
    <name evidence="3" type="primary">ORF7186</name>
</gene>
<feature type="compositionally biased region" description="Low complexity" evidence="1">
    <location>
        <begin position="66"/>
        <end position="79"/>
    </location>
</feature>
<protein>
    <submittedName>
        <fullName evidence="3">Uncharacterized protein</fullName>
    </submittedName>
</protein>
<organism evidence="3">
    <name type="scientific">Arion vulgaris</name>
    <dbReference type="NCBI Taxonomy" id="1028688"/>
    <lineage>
        <taxon>Eukaryota</taxon>
        <taxon>Metazoa</taxon>
        <taxon>Spiralia</taxon>
        <taxon>Lophotrochozoa</taxon>
        <taxon>Mollusca</taxon>
        <taxon>Gastropoda</taxon>
        <taxon>Heterobranchia</taxon>
        <taxon>Euthyneura</taxon>
        <taxon>Panpulmonata</taxon>
        <taxon>Eupulmonata</taxon>
        <taxon>Stylommatophora</taxon>
        <taxon>Helicina</taxon>
        <taxon>Arionoidea</taxon>
        <taxon>Arionidae</taxon>
        <taxon>Arion</taxon>
    </lineage>
</organism>
<reference evidence="3" key="1">
    <citation type="submission" date="2014-12" db="EMBL/GenBank/DDBJ databases">
        <title>Insight into the proteome of Arion vulgaris.</title>
        <authorList>
            <person name="Aradska J."/>
            <person name="Bulat T."/>
            <person name="Smidak R."/>
            <person name="Sarate P."/>
            <person name="Gangsoo J."/>
            <person name="Sialana F."/>
            <person name="Bilban M."/>
            <person name="Lubec G."/>
        </authorList>
    </citation>
    <scope>NUCLEOTIDE SEQUENCE</scope>
    <source>
        <tissue evidence="3">Skin</tissue>
    </source>
</reference>
<accession>A0A0B6XZH9</accession>